<evidence type="ECO:0000313" key="1">
    <source>
        <dbReference type="EMBL" id="KMW67593.1"/>
    </source>
</evidence>
<accession>A0A0J9EMS6</accession>
<name>A0A0J9EMS6_AJEDA</name>
<dbReference type="AlphaFoldDB" id="A0A0J9EMS6"/>
<reference evidence="1" key="1">
    <citation type="submission" date="2010-03" db="EMBL/GenBank/DDBJ databases">
        <title>Annotation of Blastomyces dermatitidis strain ATCC 18188.</title>
        <authorList>
            <consortium name="The Broad Institute Genome Sequencing Platform"/>
            <consortium name="Broad Institute Genome Sequencing Center for Infectious Disease."/>
            <person name="Cuomo C."/>
            <person name="Klein B."/>
            <person name="Sullivan T."/>
            <person name="Heitman J."/>
            <person name="Young S."/>
            <person name="Zeng Q."/>
            <person name="Gargeya S."/>
            <person name="Alvarado L."/>
            <person name="Berlin A.M."/>
            <person name="Chapman S.B."/>
            <person name="Chen Z."/>
            <person name="Freedman E."/>
            <person name="Gellesch M."/>
            <person name="Goldberg J."/>
            <person name="Griggs A."/>
            <person name="Gujja S."/>
            <person name="Heilman E."/>
            <person name="Heiman D."/>
            <person name="Howarth C."/>
            <person name="Mehta T."/>
            <person name="Neiman D."/>
            <person name="Pearson M."/>
            <person name="Roberts A."/>
            <person name="Saif S."/>
            <person name="Shea T."/>
            <person name="Shenoy N."/>
            <person name="Sisk P."/>
            <person name="Stolte C."/>
            <person name="Sykes S."/>
            <person name="White J."/>
            <person name="Yandava C."/>
            <person name="Haas B."/>
            <person name="Nusbaum C."/>
            <person name="Birren B."/>
        </authorList>
    </citation>
    <scope>NUCLEOTIDE SEQUENCE</scope>
    <source>
        <strain evidence="1">ATCC 18188</strain>
    </source>
</reference>
<dbReference type="Proteomes" id="UP000007802">
    <property type="component" value="Unassembled WGS sequence"/>
</dbReference>
<protein>
    <submittedName>
        <fullName evidence="1">Uncharacterized protein</fullName>
    </submittedName>
</protein>
<gene>
    <name evidence="1" type="ORF">BDDG_12204</name>
</gene>
<proteinExistence type="predicted"/>
<organism evidence="1">
    <name type="scientific">Ajellomyces dermatitidis (strain ATCC 18188 / CBS 674.68)</name>
    <name type="common">Blastomyces dermatitidis</name>
    <dbReference type="NCBI Taxonomy" id="653446"/>
    <lineage>
        <taxon>Eukaryota</taxon>
        <taxon>Fungi</taxon>
        <taxon>Dikarya</taxon>
        <taxon>Ascomycota</taxon>
        <taxon>Pezizomycotina</taxon>
        <taxon>Eurotiomycetes</taxon>
        <taxon>Eurotiomycetidae</taxon>
        <taxon>Onygenales</taxon>
        <taxon>Ajellomycetaceae</taxon>
        <taxon>Blastomyces</taxon>
    </lineage>
</organism>
<dbReference type="EMBL" id="GG749428">
    <property type="protein sequence ID" value="KMW67593.1"/>
    <property type="molecule type" value="Genomic_DNA"/>
</dbReference>
<sequence length="65" mass="7198">MIPIGMPMCLVTSRNHKEVKKIVPSISHSISDVDLFGPFRLRDVSNLGISDPLSLFEVPADSYAR</sequence>